<dbReference type="KEGG" id="scs:Sta7437_3403"/>
<dbReference type="GO" id="GO:0004803">
    <property type="term" value="F:transposase activity"/>
    <property type="evidence" value="ECO:0007669"/>
    <property type="project" value="InterPro"/>
</dbReference>
<dbReference type="OrthoDB" id="9793729at2"/>
<protein>
    <submittedName>
        <fullName evidence="2">Transposase IS200-family protein</fullName>
    </submittedName>
</protein>
<dbReference type="GO" id="GO:0003677">
    <property type="term" value="F:DNA binding"/>
    <property type="evidence" value="ECO:0007669"/>
    <property type="project" value="InterPro"/>
</dbReference>
<keyword evidence="3" id="KW-1185">Reference proteome</keyword>
<dbReference type="EMBL" id="CP003653">
    <property type="protein sequence ID" value="AFZ36908.1"/>
    <property type="molecule type" value="Genomic_DNA"/>
</dbReference>
<dbReference type="AlphaFoldDB" id="K9XWJ8"/>
<evidence type="ECO:0000259" key="1">
    <source>
        <dbReference type="SMART" id="SM01321"/>
    </source>
</evidence>
<evidence type="ECO:0000313" key="2">
    <source>
        <dbReference type="EMBL" id="AFZ36908.1"/>
    </source>
</evidence>
<dbReference type="Proteomes" id="UP000010473">
    <property type="component" value="Chromosome"/>
</dbReference>
<dbReference type="RefSeq" id="WP_015194570.1">
    <property type="nucleotide sequence ID" value="NC_019748.1"/>
</dbReference>
<dbReference type="NCBIfam" id="NF033573">
    <property type="entry name" value="transpos_IS200"/>
    <property type="match status" value="1"/>
</dbReference>
<dbReference type="Gene3D" id="3.30.70.1290">
    <property type="entry name" value="Transposase IS200-like"/>
    <property type="match status" value="1"/>
</dbReference>
<dbReference type="PATRIC" id="fig|111780.3.peg.3528"/>
<dbReference type="PANTHER" id="PTHR33360:SF2">
    <property type="entry name" value="TRANSPOSASE FOR INSERTION SEQUENCE ELEMENT IS200"/>
    <property type="match status" value="1"/>
</dbReference>
<dbReference type="HOGENOM" id="CLU_101320_2_2_3"/>
<dbReference type="InterPro" id="IPR002686">
    <property type="entry name" value="Transposase_17"/>
</dbReference>
<dbReference type="eggNOG" id="COG1943">
    <property type="taxonomic scope" value="Bacteria"/>
</dbReference>
<dbReference type="Pfam" id="PF01797">
    <property type="entry name" value="Y1_Tnp"/>
    <property type="match status" value="1"/>
</dbReference>
<evidence type="ECO:0000313" key="3">
    <source>
        <dbReference type="Proteomes" id="UP000010473"/>
    </source>
</evidence>
<organism evidence="2 3">
    <name type="scientific">Stanieria cyanosphaera (strain ATCC 29371 / PCC 7437)</name>
    <dbReference type="NCBI Taxonomy" id="111780"/>
    <lineage>
        <taxon>Bacteria</taxon>
        <taxon>Bacillati</taxon>
        <taxon>Cyanobacteriota</taxon>
        <taxon>Cyanophyceae</taxon>
        <taxon>Pleurocapsales</taxon>
        <taxon>Dermocarpellaceae</taxon>
        <taxon>Stanieria</taxon>
    </lineage>
</organism>
<sequence length="135" mass="15515">MKPNKGSHSVYSIHLHLVLVTKYRRKVITSAMIARMTEVFQNICKKKKSLMLQFDGESDHVHLLIDLHPDNNISQLVASLKSASSRIIRKEFESEVNKAYSKPVFWSGSYYITSCGGVTIERLRKYIEEQDTPLD</sequence>
<accession>K9XWJ8</accession>
<reference evidence="3" key="1">
    <citation type="journal article" date="2013" name="Proc. Natl. Acad. Sci. U.S.A.">
        <title>Improving the coverage of the cyanobacterial phylum using diversity-driven genome sequencing.</title>
        <authorList>
            <person name="Shih P.M."/>
            <person name="Wu D."/>
            <person name="Latifi A."/>
            <person name="Axen S.D."/>
            <person name="Fewer D.P."/>
            <person name="Talla E."/>
            <person name="Calteau A."/>
            <person name="Cai F."/>
            <person name="Tandeau de Marsac N."/>
            <person name="Rippka R."/>
            <person name="Herdman M."/>
            <person name="Sivonen K."/>
            <person name="Coursin T."/>
            <person name="Laurent T."/>
            <person name="Goodwin L."/>
            <person name="Nolan M."/>
            <person name="Davenport K.W."/>
            <person name="Han C.S."/>
            <person name="Rubin E.M."/>
            <person name="Eisen J.A."/>
            <person name="Woyke T."/>
            <person name="Gugger M."/>
            <person name="Kerfeld C.A."/>
        </authorList>
    </citation>
    <scope>NUCLEOTIDE SEQUENCE [LARGE SCALE GENOMIC DNA]</scope>
    <source>
        <strain evidence="3">ATCC 29371 / PCC 7437</strain>
    </source>
</reference>
<feature type="domain" description="Transposase IS200-like" evidence="1">
    <location>
        <begin position="10"/>
        <end position="130"/>
    </location>
</feature>
<dbReference type="PANTHER" id="PTHR33360">
    <property type="entry name" value="TRANSPOSASE FOR INSERTION SEQUENCE ELEMENT IS200"/>
    <property type="match status" value="1"/>
</dbReference>
<gene>
    <name evidence="2" type="ordered locus">Sta7437_3403</name>
</gene>
<dbReference type="InterPro" id="IPR036515">
    <property type="entry name" value="Transposase_17_sf"/>
</dbReference>
<name>K9XWJ8_STAC7</name>
<dbReference type="SMART" id="SM01321">
    <property type="entry name" value="Y1_Tnp"/>
    <property type="match status" value="1"/>
</dbReference>
<dbReference type="GO" id="GO:0006313">
    <property type="term" value="P:DNA transposition"/>
    <property type="evidence" value="ECO:0007669"/>
    <property type="project" value="InterPro"/>
</dbReference>
<dbReference type="SUPFAM" id="SSF143422">
    <property type="entry name" value="Transposase IS200-like"/>
    <property type="match status" value="1"/>
</dbReference>
<proteinExistence type="predicted"/>